<dbReference type="CDD" id="cd07418">
    <property type="entry name" value="MPP_PP7"/>
    <property type="match status" value="1"/>
</dbReference>
<dbReference type="SUPFAM" id="SSF56300">
    <property type="entry name" value="Metallo-dependent phosphatases"/>
    <property type="match status" value="1"/>
</dbReference>
<dbReference type="OrthoDB" id="445564at2759"/>
<dbReference type="SMART" id="SM00156">
    <property type="entry name" value="PP2Ac"/>
    <property type="match status" value="1"/>
</dbReference>
<reference evidence="8" key="3">
    <citation type="submission" date="2019-09" db="EMBL/GenBank/DDBJ databases">
        <authorList>
            <person name="Gao Z."/>
        </authorList>
    </citation>
    <scope>NUCLEOTIDE SEQUENCE</scope>
    <source>
        <tissue evidence="8">Leaves</tissue>
    </source>
</reference>
<proteinExistence type="inferred from homology"/>
<evidence type="ECO:0000256" key="2">
    <source>
        <dbReference type="ARBA" id="ARBA00022723"/>
    </source>
</evidence>
<dbReference type="Pfam" id="PF00149">
    <property type="entry name" value="Metallophos"/>
    <property type="match status" value="1"/>
</dbReference>
<evidence type="ECO:0000313" key="9">
    <source>
        <dbReference type="Proteomes" id="UP000516437"/>
    </source>
</evidence>
<comment type="cofactor">
    <cofactor evidence="1">
        <name>Mn(2+)</name>
        <dbReference type="ChEBI" id="CHEBI:29035"/>
    </cofactor>
</comment>
<evidence type="ECO:0000256" key="4">
    <source>
        <dbReference type="RuleBase" id="RU004273"/>
    </source>
</evidence>
<keyword evidence="3" id="KW-0464">Manganese</keyword>
<evidence type="ECO:0000259" key="6">
    <source>
        <dbReference type="PROSITE" id="PS00125"/>
    </source>
</evidence>
<evidence type="ECO:0000256" key="1">
    <source>
        <dbReference type="ARBA" id="ARBA00001936"/>
    </source>
</evidence>
<protein>
    <recommendedName>
        <fullName evidence="4">Serine/threonine-protein phosphatase</fullName>
        <ecNumber evidence="4">3.1.3.16</ecNumber>
    </recommendedName>
</protein>
<dbReference type="AlphaFoldDB" id="A0A6A1W7J5"/>
<dbReference type="Gene3D" id="3.60.21.10">
    <property type="match status" value="1"/>
</dbReference>
<dbReference type="InterPro" id="IPR004843">
    <property type="entry name" value="Calcineurin-like_PHP"/>
</dbReference>
<dbReference type="InterPro" id="IPR006186">
    <property type="entry name" value="Ser/Thr-sp_prot-phosphatase"/>
</dbReference>
<keyword evidence="2" id="KW-0479">Metal-binding</keyword>
<reference evidence="8" key="1">
    <citation type="submission" date="2018-07" db="EMBL/GenBank/DDBJ databases">
        <authorList>
            <person name="Gao Z.-S."/>
            <person name="Jia H.-M."/>
            <person name="Jia H.-J."/>
            <person name="Cai Q.-L."/>
            <person name="Wang Y."/>
            <person name="Zhao H.-B."/>
        </authorList>
    </citation>
    <scope>NUCLEOTIDE SEQUENCE</scope>
    <source>
        <tissue evidence="8">Leaves</tissue>
    </source>
</reference>
<keyword evidence="4" id="KW-0378">Hydrolase</keyword>
<feature type="region of interest" description="Disordered" evidence="5">
    <location>
        <begin position="1"/>
        <end position="24"/>
    </location>
</feature>
<accession>A0A6A1W7J5</accession>
<dbReference type="GO" id="GO:0046872">
    <property type="term" value="F:metal ion binding"/>
    <property type="evidence" value="ECO:0007669"/>
    <property type="project" value="UniProtKB-KW"/>
</dbReference>
<dbReference type="GO" id="GO:0004722">
    <property type="term" value="F:protein serine/threonine phosphatase activity"/>
    <property type="evidence" value="ECO:0007669"/>
    <property type="project" value="UniProtKB-EC"/>
</dbReference>
<dbReference type="EMBL" id="RXIC02000449">
    <property type="protein sequence ID" value="KAB1199566.1"/>
    <property type="molecule type" value="Genomic_DNA"/>
</dbReference>
<evidence type="ECO:0000313" key="8">
    <source>
        <dbReference type="EMBL" id="KAB1221249.1"/>
    </source>
</evidence>
<sequence>MSSGTDQDTPPSASTAEGGDLSSNPITIPLPIPLPIPLTWPPDGRLDLDWIRNLMSVFDWSSKNVPPSDFPSVLPVQIFDALVLAASKILHKEPNCLRIDPDADESSAAEVVVVGDVHGQLHDLLFLLEDAGFPSENRFFVFNGDYVDRGAWGLETFLILLAWKVVMPHRVYLLRGNHESKYCTSVYGFEKEVLMKYGDKGKHAYRKCLGCFEGLPLASIIAGRVYTAHGGLFRSIFMTPLKRSKGKKNRRISFDSEPKRLTLGSLEELSKARRSILDPPWEGTNLIPGDVLWSDPSMNPGLSPNKERGIGLLWGPDCTEDFLKKFNLKLIIRSHEGPDAREKRPGFGGMDEGYTIDHVVESGKLITLFSAPDYPQFQATEERYKNKGAYIVLKPPNFDCPIFQSFEAIAPRPQVHAYYDYEDCIDSDEELDLTSMVTTSEEAS</sequence>
<comment type="catalytic activity">
    <reaction evidence="4">
        <text>O-phospho-L-threonyl-[protein] + H2O = L-threonyl-[protein] + phosphate</text>
        <dbReference type="Rhea" id="RHEA:47004"/>
        <dbReference type="Rhea" id="RHEA-COMP:11060"/>
        <dbReference type="Rhea" id="RHEA-COMP:11605"/>
        <dbReference type="ChEBI" id="CHEBI:15377"/>
        <dbReference type="ChEBI" id="CHEBI:30013"/>
        <dbReference type="ChEBI" id="CHEBI:43474"/>
        <dbReference type="ChEBI" id="CHEBI:61977"/>
        <dbReference type="EC" id="3.1.3.16"/>
    </reaction>
</comment>
<dbReference type="FunFam" id="3.60.21.10:FF:000064">
    <property type="entry name" value="Serine/threonine-protein phosphatase"/>
    <property type="match status" value="1"/>
</dbReference>
<feature type="domain" description="Serine/threonine specific protein phosphatases" evidence="6">
    <location>
        <begin position="174"/>
        <end position="179"/>
    </location>
</feature>
<evidence type="ECO:0000313" key="7">
    <source>
        <dbReference type="EMBL" id="KAB1199566.1"/>
    </source>
</evidence>
<dbReference type="EC" id="3.1.3.16" evidence="4"/>
<dbReference type="Proteomes" id="UP000516437">
    <property type="component" value="Chromosome 2"/>
</dbReference>
<evidence type="ECO:0000256" key="5">
    <source>
        <dbReference type="SAM" id="MobiDB-lite"/>
    </source>
</evidence>
<dbReference type="PRINTS" id="PR00114">
    <property type="entry name" value="STPHPHTASE"/>
</dbReference>
<feature type="compositionally biased region" description="Polar residues" evidence="5">
    <location>
        <begin position="1"/>
        <end position="15"/>
    </location>
</feature>
<reference evidence="8 9" key="2">
    <citation type="journal article" date="2019" name="Plant Biotechnol. J.">
        <title>The red bayberry genome and genetic basis of sex determination.</title>
        <authorList>
            <person name="Jia H.M."/>
            <person name="Jia H.J."/>
            <person name="Cai Q.L."/>
            <person name="Wang Y."/>
            <person name="Zhao H.B."/>
            <person name="Yang W.F."/>
            <person name="Wang G.Y."/>
            <person name="Li Y.H."/>
            <person name="Zhan D.L."/>
            <person name="Shen Y.T."/>
            <person name="Niu Q.F."/>
            <person name="Chang L."/>
            <person name="Qiu J."/>
            <person name="Zhao L."/>
            <person name="Xie H.B."/>
            <person name="Fu W.Y."/>
            <person name="Jin J."/>
            <person name="Li X.W."/>
            <person name="Jiao Y."/>
            <person name="Zhou C.C."/>
            <person name="Tu T."/>
            <person name="Chai C.Y."/>
            <person name="Gao J.L."/>
            <person name="Fan L.J."/>
            <person name="van de Weg E."/>
            <person name="Wang J.Y."/>
            <person name="Gao Z.S."/>
        </authorList>
    </citation>
    <scope>NUCLEOTIDE SEQUENCE [LARGE SCALE GENOMIC DNA]</scope>
    <source>
        <tissue evidence="8">Leaves</tissue>
    </source>
</reference>
<organism evidence="8 9">
    <name type="scientific">Morella rubra</name>
    <name type="common">Chinese bayberry</name>
    <dbReference type="NCBI Taxonomy" id="262757"/>
    <lineage>
        <taxon>Eukaryota</taxon>
        <taxon>Viridiplantae</taxon>
        <taxon>Streptophyta</taxon>
        <taxon>Embryophyta</taxon>
        <taxon>Tracheophyta</taxon>
        <taxon>Spermatophyta</taxon>
        <taxon>Magnoliopsida</taxon>
        <taxon>eudicotyledons</taxon>
        <taxon>Gunneridae</taxon>
        <taxon>Pentapetalae</taxon>
        <taxon>rosids</taxon>
        <taxon>fabids</taxon>
        <taxon>Fagales</taxon>
        <taxon>Myricaceae</taxon>
        <taxon>Morella</taxon>
    </lineage>
</organism>
<comment type="similarity">
    <text evidence="4">Belongs to the PPP phosphatase family.</text>
</comment>
<gene>
    <name evidence="7" type="ORF">CJ030_MR0G020336</name>
    <name evidence="8" type="ORF">CJ030_MR2G020353</name>
</gene>
<dbReference type="PANTHER" id="PTHR45668">
    <property type="entry name" value="SERINE/THREONINE-PROTEIN PHOSPHATASE 5-RELATED"/>
    <property type="match status" value="1"/>
</dbReference>
<dbReference type="InterPro" id="IPR041754">
    <property type="entry name" value="MPP_PP7"/>
</dbReference>
<dbReference type="PANTHER" id="PTHR45668:SF9">
    <property type="entry name" value="SERINE_THREONINE-PROTEIN PHOSPHATASE 7"/>
    <property type="match status" value="1"/>
</dbReference>
<dbReference type="InterPro" id="IPR051134">
    <property type="entry name" value="PPP_phosphatase"/>
</dbReference>
<keyword evidence="9" id="KW-1185">Reference proteome</keyword>
<name>A0A6A1W7J5_9ROSI</name>
<dbReference type="EMBL" id="RXIC02000020">
    <property type="protein sequence ID" value="KAB1221249.1"/>
    <property type="molecule type" value="Genomic_DNA"/>
</dbReference>
<dbReference type="PROSITE" id="PS00125">
    <property type="entry name" value="SER_THR_PHOSPHATASE"/>
    <property type="match status" value="1"/>
</dbReference>
<comment type="caution">
    <text evidence="8">The sequence shown here is derived from an EMBL/GenBank/DDBJ whole genome shotgun (WGS) entry which is preliminary data.</text>
</comment>
<dbReference type="InterPro" id="IPR029052">
    <property type="entry name" value="Metallo-depent_PP-like"/>
</dbReference>
<evidence type="ECO:0000256" key="3">
    <source>
        <dbReference type="ARBA" id="ARBA00023211"/>
    </source>
</evidence>